<organism evidence="2">
    <name type="scientific">Rhipicephalus microplus</name>
    <name type="common">Cattle tick</name>
    <name type="synonym">Boophilus microplus</name>
    <dbReference type="NCBI Taxonomy" id="6941"/>
    <lineage>
        <taxon>Eukaryota</taxon>
        <taxon>Metazoa</taxon>
        <taxon>Ecdysozoa</taxon>
        <taxon>Arthropoda</taxon>
        <taxon>Chelicerata</taxon>
        <taxon>Arachnida</taxon>
        <taxon>Acari</taxon>
        <taxon>Parasitiformes</taxon>
        <taxon>Ixodida</taxon>
        <taxon>Ixodoidea</taxon>
        <taxon>Ixodidae</taxon>
        <taxon>Rhipicephalinae</taxon>
        <taxon>Rhipicephalus</taxon>
        <taxon>Boophilus</taxon>
    </lineage>
</organism>
<reference evidence="2" key="1">
    <citation type="submission" date="2020-03" db="EMBL/GenBank/DDBJ databases">
        <title>A transcriptome and proteome of the tick Rhipicephalus microplus shaped by the genetic composition of its hosts and developmental stage.</title>
        <authorList>
            <person name="Garcia G.R."/>
            <person name="Ribeiro J.M.C."/>
            <person name="Maruyama S.R."/>
            <person name="Gardinasse L.G."/>
            <person name="Nelson K."/>
            <person name="Ferreira B.R."/>
            <person name="Andrade T.G."/>
            <person name="Santos I.K.F.M."/>
        </authorList>
    </citation>
    <scope>NUCLEOTIDE SEQUENCE</scope>
    <source>
        <strain evidence="2">NSGR</strain>
        <tissue evidence="2">Salivary glands</tissue>
    </source>
</reference>
<dbReference type="Pfam" id="PF21789">
    <property type="entry name" value="TNP-like_RNaseH_C"/>
    <property type="match status" value="1"/>
</dbReference>
<protein>
    <submittedName>
        <fullName evidence="2">Putative transposase</fullName>
    </submittedName>
</protein>
<feature type="domain" description="Transposable element P transposase-like RNase H C-terminal" evidence="1">
    <location>
        <begin position="65"/>
        <end position="90"/>
    </location>
</feature>
<dbReference type="OrthoDB" id="7698710at2759"/>
<sequence>MKNDSELIDFLRGQLPWIASWQFVGRRQPQTIVGWQITIQAICQLWDDLSKNYNFEYLLTRRLQQDPLENIFGHIRQKQGCNTNPNVAQFICGLKHICIRKLFKLSEYGNVEDDECDLLQEQLSPFSLTSASLVDNEECAQPQPDDFPALDDLSELATNIHSHIIDDSAAYYVAGFLIKHFLRNACDGCSCPQLLKDDSETLKGTHQYFTMLKAYHVPSKLFGNLTVPSEAAFAYVQQLESHFLAMIEATAHHLKVCDVLYHHLSSVGDFHFCSAGCRAKFLKMFCRVRLCWHVRFVNRNLDRVRFQSSISGIQLDKFKG</sequence>
<evidence type="ECO:0000313" key="2">
    <source>
        <dbReference type="EMBL" id="NIE47828.1"/>
    </source>
</evidence>
<accession>A0A6G5AB49</accession>
<dbReference type="EMBL" id="GIKN01005555">
    <property type="protein sequence ID" value="NIE47828.1"/>
    <property type="molecule type" value="Transcribed_RNA"/>
</dbReference>
<dbReference type="InterPro" id="IPR048367">
    <property type="entry name" value="TNP-like_RNaseH_C"/>
</dbReference>
<dbReference type="AlphaFoldDB" id="A0A6G5AB49"/>
<proteinExistence type="predicted"/>
<evidence type="ECO:0000259" key="1">
    <source>
        <dbReference type="Pfam" id="PF21789"/>
    </source>
</evidence>
<name>A0A6G5AB49_RHIMP</name>
<dbReference type="VEuPathDB" id="VectorBase:LOC119178331"/>